<sequence length="375" mass="43822">MDRKEFIKSAALGVGSLSIISAVSACEDDTKDNSKQNNDNKSNIKSSVSPIALPLKVAELFASRNHRLHHALWHGLRDYWNNENLVSESAKVEITKLKWNPPRPSLKWNRDGWTPLTTNGSGIDFLFMHREMILEFDEAMKKEGADPDIGWKLIPEPGRPESTHPGISVPPTWELPESLKWLERRFKAVKSDEFYWSRMRWWDRDFHDHRYLRNLTLGELGSLIETSVHNDMHMRWAGTPIDPETGKPTVMGRPENSMDKKWDNVKYDFIGETYSSQVNPIFWRLHKWVDSIIDEWFIAHNSFEKGRIKRKTIDGIPWFESTNWVENDSPWSAPSKHAHHDIPTMEKVFELLFPADEQKFLESTDEKVRIPMTWF</sequence>
<dbReference type="EMBL" id="BAABCB010000013">
    <property type="protein sequence ID" value="GAA4242202.1"/>
    <property type="molecule type" value="Genomic_DNA"/>
</dbReference>
<dbReference type="SUPFAM" id="SSF48056">
    <property type="entry name" value="Di-copper centre-containing domain"/>
    <property type="match status" value="1"/>
</dbReference>
<proteinExistence type="predicted"/>
<gene>
    <name evidence="1" type="ORF">GCM10022292_11460</name>
</gene>
<accession>A0ABP8CQH1</accession>
<dbReference type="PROSITE" id="PS51257">
    <property type="entry name" value="PROKAR_LIPOPROTEIN"/>
    <property type="match status" value="1"/>
</dbReference>
<protein>
    <recommendedName>
        <fullName evidence="3">Tat pathway signal protein</fullName>
    </recommendedName>
</protein>
<evidence type="ECO:0008006" key="3">
    <source>
        <dbReference type="Google" id="ProtNLM"/>
    </source>
</evidence>
<dbReference type="Proteomes" id="UP001501682">
    <property type="component" value="Unassembled WGS sequence"/>
</dbReference>
<reference evidence="2" key="1">
    <citation type="journal article" date="2019" name="Int. J. Syst. Evol. Microbiol.">
        <title>The Global Catalogue of Microorganisms (GCM) 10K type strain sequencing project: providing services to taxonomists for standard genome sequencing and annotation.</title>
        <authorList>
            <consortium name="The Broad Institute Genomics Platform"/>
            <consortium name="The Broad Institute Genome Sequencing Center for Infectious Disease"/>
            <person name="Wu L."/>
            <person name="Ma J."/>
        </authorList>
    </citation>
    <scope>NUCLEOTIDE SEQUENCE [LARGE SCALE GENOMIC DNA]</scope>
    <source>
        <strain evidence="2">JCM 17633</strain>
    </source>
</reference>
<comment type="caution">
    <text evidence="1">The sequence shown here is derived from an EMBL/GenBank/DDBJ whole genome shotgun (WGS) entry which is preliminary data.</text>
</comment>
<organism evidence="1 2">
    <name type="scientific">Winogradskyella damuponensis</name>
    <dbReference type="NCBI Taxonomy" id="943939"/>
    <lineage>
        <taxon>Bacteria</taxon>
        <taxon>Pseudomonadati</taxon>
        <taxon>Bacteroidota</taxon>
        <taxon>Flavobacteriia</taxon>
        <taxon>Flavobacteriales</taxon>
        <taxon>Flavobacteriaceae</taxon>
        <taxon>Winogradskyella</taxon>
    </lineage>
</organism>
<keyword evidence="2" id="KW-1185">Reference proteome</keyword>
<dbReference type="RefSeq" id="WP_344713225.1">
    <property type="nucleotide sequence ID" value="NZ_BAABCB010000013.1"/>
</dbReference>
<dbReference type="InterPro" id="IPR008922">
    <property type="entry name" value="Di-copper_centre_dom_sf"/>
</dbReference>
<name>A0ABP8CQH1_9FLAO</name>
<evidence type="ECO:0000313" key="1">
    <source>
        <dbReference type="EMBL" id="GAA4242202.1"/>
    </source>
</evidence>
<evidence type="ECO:0000313" key="2">
    <source>
        <dbReference type="Proteomes" id="UP001501682"/>
    </source>
</evidence>